<evidence type="ECO:0000313" key="1">
    <source>
        <dbReference type="EMBL" id="KAI4313116.1"/>
    </source>
</evidence>
<dbReference type="EMBL" id="CM039436">
    <property type="protein sequence ID" value="KAI4313116.1"/>
    <property type="molecule type" value="Genomic_DNA"/>
</dbReference>
<protein>
    <submittedName>
        <fullName evidence="1">Uncharacterized protein</fullName>
    </submittedName>
</protein>
<reference evidence="1 2" key="1">
    <citation type="journal article" date="2022" name="DNA Res.">
        <title>Chromosomal-level genome assembly of the orchid tree Bauhinia variegata (Leguminosae; Cercidoideae) supports the allotetraploid origin hypothesis of Bauhinia.</title>
        <authorList>
            <person name="Zhong Y."/>
            <person name="Chen Y."/>
            <person name="Zheng D."/>
            <person name="Pang J."/>
            <person name="Liu Y."/>
            <person name="Luo S."/>
            <person name="Meng S."/>
            <person name="Qian L."/>
            <person name="Wei D."/>
            <person name="Dai S."/>
            <person name="Zhou R."/>
        </authorList>
    </citation>
    <scope>NUCLEOTIDE SEQUENCE [LARGE SCALE GENOMIC DNA]</scope>
    <source>
        <strain evidence="1">BV-YZ2020</strain>
    </source>
</reference>
<name>A0ACB9LPC8_BAUVA</name>
<organism evidence="1 2">
    <name type="scientific">Bauhinia variegata</name>
    <name type="common">Purple orchid tree</name>
    <name type="synonym">Phanera variegata</name>
    <dbReference type="NCBI Taxonomy" id="167791"/>
    <lineage>
        <taxon>Eukaryota</taxon>
        <taxon>Viridiplantae</taxon>
        <taxon>Streptophyta</taxon>
        <taxon>Embryophyta</taxon>
        <taxon>Tracheophyta</taxon>
        <taxon>Spermatophyta</taxon>
        <taxon>Magnoliopsida</taxon>
        <taxon>eudicotyledons</taxon>
        <taxon>Gunneridae</taxon>
        <taxon>Pentapetalae</taxon>
        <taxon>rosids</taxon>
        <taxon>fabids</taxon>
        <taxon>Fabales</taxon>
        <taxon>Fabaceae</taxon>
        <taxon>Cercidoideae</taxon>
        <taxon>Cercideae</taxon>
        <taxon>Bauhiniinae</taxon>
        <taxon>Bauhinia</taxon>
    </lineage>
</organism>
<feature type="non-terminal residue" evidence="1">
    <location>
        <position position="1"/>
    </location>
</feature>
<accession>A0ACB9LPC8</accession>
<dbReference type="Proteomes" id="UP000828941">
    <property type="component" value="Chromosome 11"/>
</dbReference>
<keyword evidence="2" id="KW-1185">Reference proteome</keyword>
<comment type="caution">
    <text evidence="1">The sequence shown here is derived from an EMBL/GenBank/DDBJ whole genome shotgun (WGS) entry which is preliminary data.</text>
</comment>
<gene>
    <name evidence="1" type="ORF">L6164_026124</name>
</gene>
<evidence type="ECO:0000313" key="2">
    <source>
        <dbReference type="Proteomes" id="UP000828941"/>
    </source>
</evidence>
<sequence>LMALVMAIQHWQPYLLGRKFVVKTDQKSLKFLLEQRITTPNQQDWLAKLLGYSLDIVYKAGVNNQAADSLSRKGEEGELSMLSKPYWSEADEIQQEIMADPHYSKIVTALRNDPDSQIGFSLVQDRLFYKGRLVISKDSKWVPIFLHEFHSSPVGGHSGVLRTYKRLAANLYYWLSWAEYWYNTSYQGSTGSTLFELVYGRKPPTILRFLPGECLVEAVANDLSNRDEILKQLQFNLQKAQQIMCSYANKKRRDINFGVGDWVYLKLRPQRQITVAKRICPKLSPRYFGPFQILGRVGKTAYKLKLLENSRVHPVFHVSQLKAATGQLPADPEIPIELEQEIPVVEPEEFLKHRTIHRNNQDVPQVLVKWKNQPLSEATWEDEVTIRGQFPEISLEDKAVSTHGGNCPFLEGCGLCVSGIFLSFQCLL</sequence>
<proteinExistence type="predicted"/>